<proteinExistence type="predicted"/>
<feature type="domain" description="Nudix hydrolase" evidence="2">
    <location>
        <begin position="43"/>
        <end position="176"/>
    </location>
</feature>
<reference evidence="3" key="1">
    <citation type="submission" date="2022-05" db="EMBL/GenBank/DDBJ databases">
        <authorList>
            <person name="Friedrich I."/>
            <person name="Poehlein A."/>
            <person name="Schneider D."/>
            <person name="Hertel R."/>
            <person name="Daniel R."/>
        </authorList>
    </citation>
    <scope>NUCLEOTIDE SEQUENCE</scope>
</reference>
<gene>
    <name evidence="3" type="ORF">KABACHOK_00420</name>
</gene>
<dbReference type="Gene3D" id="3.90.79.10">
    <property type="entry name" value="Nucleoside Triphosphate Pyrophosphohydrolase"/>
    <property type="match status" value="1"/>
</dbReference>
<protein>
    <submittedName>
        <fullName evidence="3">8-oxo-dGTP diphosphatase</fullName>
    </submittedName>
</protein>
<dbReference type="SUPFAM" id="SSF55811">
    <property type="entry name" value="Nudix"/>
    <property type="match status" value="1"/>
</dbReference>
<name>A0A9E7MPW3_9CAUD</name>
<organism evidence="3 4">
    <name type="scientific">Brevundimonas phage vB_BpoS-Kabachok</name>
    <dbReference type="NCBI Taxonomy" id="2948600"/>
    <lineage>
        <taxon>Viruses</taxon>
        <taxon>Duplodnaviria</taxon>
        <taxon>Heunggongvirae</taxon>
        <taxon>Uroviricota</taxon>
        <taxon>Caudoviricetes</taxon>
        <taxon>Jeanschmidtviridae</taxon>
        <taxon>Marchewkavirus</taxon>
        <taxon>Marchewkavirus kabachok</taxon>
    </lineage>
</organism>
<dbReference type="InterPro" id="IPR000086">
    <property type="entry name" value="NUDIX_hydrolase_dom"/>
</dbReference>
<keyword evidence="1" id="KW-0378">Hydrolase</keyword>
<evidence type="ECO:0000313" key="3">
    <source>
        <dbReference type="EMBL" id="USN13879.1"/>
    </source>
</evidence>
<keyword evidence="4" id="KW-1185">Reference proteome</keyword>
<dbReference type="Proteomes" id="UP001056685">
    <property type="component" value="Segment"/>
</dbReference>
<dbReference type="PROSITE" id="PS00893">
    <property type="entry name" value="NUDIX_BOX"/>
    <property type="match status" value="1"/>
</dbReference>
<dbReference type="InterPro" id="IPR015797">
    <property type="entry name" value="NUDIX_hydrolase-like_dom_sf"/>
</dbReference>
<dbReference type="InterPro" id="IPR020084">
    <property type="entry name" value="NUDIX_hydrolase_CS"/>
</dbReference>
<sequence length="182" mass="20281">MSTPKTTLPPGAVIARTEFDVDWLPKPNRVDLILSDDEAPEDLTRTAFMVPYLDTWAVVLAHNTRRGIEMAGGHIEAGEGMLDAALRELREETGVDDVRDPEPLGYLRMFCAGDRPEGHYPYPFPLSYQQIYTGRAMSLGVFEPTDECHAPLVTSSLSDPRITRETVRVYGAAARLRAMDMI</sequence>
<dbReference type="GO" id="GO:0016787">
    <property type="term" value="F:hydrolase activity"/>
    <property type="evidence" value="ECO:0007669"/>
    <property type="project" value="UniProtKB-KW"/>
</dbReference>
<dbReference type="Pfam" id="PF00293">
    <property type="entry name" value="NUDIX"/>
    <property type="match status" value="1"/>
</dbReference>
<dbReference type="PROSITE" id="PS51462">
    <property type="entry name" value="NUDIX"/>
    <property type="match status" value="1"/>
</dbReference>
<evidence type="ECO:0000259" key="2">
    <source>
        <dbReference type="PROSITE" id="PS51462"/>
    </source>
</evidence>
<evidence type="ECO:0000256" key="1">
    <source>
        <dbReference type="ARBA" id="ARBA00022801"/>
    </source>
</evidence>
<evidence type="ECO:0000313" key="4">
    <source>
        <dbReference type="Proteomes" id="UP001056685"/>
    </source>
</evidence>
<dbReference type="EMBL" id="ON529852">
    <property type="protein sequence ID" value="USN13879.1"/>
    <property type="molecule type" value="Genomic_DNA"/>
</dbReference>
<accession>A0A9E7MPW3</accession>